<accession>A0A6J4Q9U9</accession>
<gene>
    <name evidence="1" type="ORF">AVDCRST_MAG82-2458</name>
</gene>
<reference evidence="1" key="1">
    <citation type="submission" date="2020-02" db="EMBL/GenBank/DDBJ databases">
        <authorList>
            <person name="Meier V. D."/>
        </authorList>
    </citation>
    <scope>NUCLEOTIDE SEQUENCE</scope>
    <source>
        <strain evidence="1">AVDCRST_MAG82</strain>
    </source>
</reference>
<evidence type="ECO:0000313" key="1">
    <source>
        <dbReference type="EMBL" id="CAA9435848.1"/>
    </source>
</evidence>
<sequence>MIESFEPLAKKHPDALAEEGEWLIRFMEEPEGPGAFEVRFAERA</sequence>
<dbReference type="EMBL" id="CADCVA010000318">
    <property type="protein sequence ID" value="CAA9435848.1"/>
    <property type="molecule type" value="Genomic_DNA"/>
</dbReference>
<proteinExistence type="predicted"/>
<organism evidence="1">
    <name type="scientific">uncultured Rubrobacteraceae bacterium</name>
    <dbReference type="NCBI Taxonomy" id="349277"/>
    <lineage>
        <taxon>Bacteria</taxon>
        <taxon>Bacillati</taxon>
        <taxon>Actinomycetota</taxon>
        <taxon>Rubrobacteria</taxon>
        <taxon>Rubrobacterales</taxon>
        <taxon>Rubrobacteraceae</taxon>
        <taxon>environmental samples</taxon>
    </lineage>
</organism>
<name>A0A6J4Q9U9_9ACTN</name>
<dbReference type="AlphaFoldDB" id="A0A6J4Q9U9"/>
<protein>
    <submittedName>
        <fullName evidence="1">Uncharacterized protein</fullName>
    </submittedName>
</protein>